<reference evidence="2 3" key="1">
    <citation type="journal article" date="2013" name="Front. Microbiol.">
        <title>The genome of the endophytic bacterium H. frisingense GSF30(T) identifies diverse strategies in the Herbaspirillum genus to interact with plants.</title>
        <authorList>
            <person name="Straub D."/>
            <person name="Rothballer M."/>
            <person name="Hartmann A."/>
            <person name="Ludewig U."/>
        </authorList>
    </citation>
    <scope>NUCLEOTIDE SEQUENCE [LARGE SCALE GENOMIC DNA]</scope>
    <source>
        <strain evidence="2 3">GSF30</strain>
    </source>
</reference>
<keyword evidence="2" id="KW-0378">Hydrolase</keyword>
<evidence type="ECO:0000259" key="1">
    <source>
        <dbReference type="Pfam" id="PF12697"/>
    </source>
</evidence>
<organism evidence="2 3">
    <name type="scientific">Herbaspirillum frisingense GSF30</name>
    <dbReference type="NCBI Taxonomy" id="864073"/>
    <lineage>
        <taxon>Bacteria</taxon>
        <taxon>Pseudomonadati</taxon>
        <taxon>Pseudomonadota</taxon>
        <taxon>Betaproteobacteria</taxon>
        <taxon>Burkholderiales</taxon>
        <taxon>Oxalobacteraceae</taxon>
        <taxon>Herbaspirillum</taxon>
    </lineage>
</organism>
<dbReference type="RefSeq" id="WP_006465410.1">
    <property type="nucleotide sequence ID" value="NZ_AEEC02000053.1"/>
</dbReference>
<dbReference type="Pfam" id="PF12697">
    <property type="entry name" value="Abhydrolase_6"/>
    <property type="match status" value="1"/>
</dbReference>
<dbReference type="InterPro" id="IPR029058">
    <property type="entry name" value="AB_hydrolase_fold"/>
</dbReference>
<dbReference type="InterPro" id="IPR000073">
    <property type="entry name" value="AB_hydrolase_1"/>
</dbReference>
<comment type="caution">
    <text evidence="2">The sequence shown here is derived from an EMBL/GenBank/DDBJ whole genome shotgun (WGS) entry which is preliminary data.</text>
</comment>
<dbReference type="AlphaFoldDB" id="A0AAI9IA22"/>
<dbReference type="PANTHER" id="PTHR43689:SF8">
    <property type="entry name" value="ALPHA_BETA-HYDROLASES SUPERFAMILY PROTEIN"/>
    <property type="match status" value="1"/>
</dbReference>
<feature type="domain" description="AB hydrolase-1" evidence="1">
    <location>
        <begin position="34"/>
        <end position="258"/>
    </location>
</feature>
<protein>
    <submittedName>
        <fullName evidence="2">Alpha/beta hydrolase superfamily protein</fullName>
    </submittedName>
</protein>
<dbReference type="SUPFAM" id="SSF53474">
    <property type="entry name" value="alpha/beta-Hydrolases"/>
    <property type="match status" value="1"/>
</dbReference>
<accession>A0AAI9IA22</accession>
<name>A0AAI9IA22_9BURK</name>
<evidence type="ECO:0000313" key="2">
    <source>
        <dbReference type="EMBL" id="EOA02351.1"/>
    </source>
</evidence>
<proteinExistence type="predicted"/>
<dbReference type="Gene3D" id="3.40.50.1820">
    <property type="entry name" value="alpha/beta hydrolase"/>
    <property type="match status" value="1"/>
</dbReference>
<dbReference type="GO" id="GO:0016787">
    <property type="term" value="F:hydrolase activity"/>
    <property type="evidence" value="ECO:0007669"/>
    <property type="project" value="UniProtKB-KW"/>
</dbReference>
<dbReference type="PANTHER" id="PTHR43689">
    <property type="entry name" value="HYDROLASE"/>
    <property type="match status" value="1"/>
</dbReference>
<sequence>MNAPQSCRFEVKVEGVTLQACLWGERKPGRPALVLMHESLGGLALWRDFPAQLSARTGCAVVAYDRYGFGASDARNDRLPSDFVAAEARPWLAAVLQQLELGAVVLFGHSVGGGMAISAASQLPDQVVAVITESAQAFVEEQTLQGIRAARNSFADPAQVLRLAKYHDNDVRKARWVLDAWIDTWLDPGFAGWSLDAALARVHCPVLALHGDLDEFGSLAHPQRIASIGVEGQQGRECLVLSRCGHVPHREQPEQVLQAVCDFLRRRVEGCSHLSG</sequence>
<dbReference type="Proteomes" id="UP000006772">
    <property type="component" value="Unassembled WGS sequence"/>
</dbReference>
<evidence type="ECO:0000313" key="3">
    <source>
        <dbReference type="Proteomes" id="UP000006772"/>
    </source>
</evidence>
<gene>
    <name evidence="2" type="ORF">HFRIS_023038</name>
</gene>
<dbReference type="EMBL" id="AEEC02000053">
    <property type="protein sequence ID" value="EOA02351.1"/>
    <property type="molecule type" value="Genomic_DNA"/>
</dbReference>